<evidence type="ECO:0000256" key="1">
    <source>
        <dbReference type="SAM" id="Phobius"/>
    </source>
</evidence>
<reference evidence="3" key="1">
    <citation type="submission" date="2016-04" db="EMBL/GenBank/DDBJ databases">
        <authorList>
            <person name="Chen S.-C."/>
            <person name="Lai M.-C."/>
        </authorList>
    </citation>
    <scope>NUCLEOTIDE SEQUENCE [LARGE SCALE GENOMIC DNA]</scope>
    <source>
        <strain evidence="3">AB14</strain>
    </source>
</reference>
<protein>
    <submittedName>
        <fullName evidence="2">CbaC protein</fullName>
    </submittedName>
</protein>
<dbReference type="STRING" id="301967.A6E15_05495"/>
<name>A0A1S8AUY4_9EURY</name>
<dbReference type="Proteomes" id="UP000189370">
    <property type="component" value="Unassembled WGS sequence"/>
</dbReference>
<keyword evidence="3" id="KW-1185">Reference proteome</keyword>
<dbReference type="AlphaFoldDB" id="A0A1S8AUY4"/>
<keyword evidence="1" id="KW-1133">Transmembrane helix</keyword>
<dbReference type="RefSeq" id="WP_076144547.1">
    <property type="nucleotide sequence ID" value="NZ_LWLN01000001.1"/>
</dbReference>
<gene>
    <name evidence="2" type="ORF">A6E15_05495</name>
</gene>
<proteinExistence type="predicted"/>
<accession>A0A1S8AUY4</accession>
<feature type="transmembrane region" description="Helical" evidence="1">
    <location>
        <begin position="37"/>
        <end position="54"/>
    </location>
</feature>
<organism evidence="2 3">
    <name type="scientific">Natrinema saccharevitans</name>
    <dbReference type="NCBI Taxonomy" id="301967"/>
    <lineage>
        <taxon>Archaea</taxon>
        <taxon>Methanobacteriati</taxon>
        <taxon>Methanobacteriota</taxon>
        <taxon>Stenosarchaea group</taxon>
        <taxon>Halobacteria</taxon>
        <taxon>Halobacteriales</taxon>
        <taxon>Natrialbaceae</taxon>
        <taxon>Natrinema</taxon>
    </lineage>
</organism>
<evidence type="ECO:0000313" key="2">
    <source>
        <dbReference type="EMBL" id="OLZ40475.1"/>
    </source>
</evidence>
<evidence type="ECO:0000313" key="3">
    <source>
        <dbReference type="Proteomes" id="UP000189370"/>
    </source>
</evidence>
<sequence length="75" mass="8143">MHTSPAKLLILIALSLVILVEGRTVLAFFGVNIPPLETALVGLVIIVVLIVWAIRPIRGAPWRRSDEDTGEDTNA</sequence>
<keyword evidence="1" id="KW-0472">Membrane</keyword>
<comment type="caution">
    <text evidence="2">The sequence shown here is derived from an EMBL/GenBank/DDBJ whole genome shotgun (WGS) entry which is preliminary data.</text>
</comment>
<dbReference type="EMBL" id="LWLN01000001">
    <property type="protein sequence ID" value="OLZ40475.1"/>
    <property type="molecule type" value="Genomic_DNA"/>
</dbReference>
<keyword evidence="1" id="KW-0812">Transmembrane</keyword>